<keyword evidence="3" id="KW-1185">Reference proteome</keyword>
<evidence type="ECO:0000313" key="3">
    <source>
        <dbReference type="Proteomes" id="UP000295832"/>
    </source>
</evidence>
<reference evidence="2 3" key="1">
    <citation type="submission" date="2019-03" db="EMBL/GenBank/DDBJ databases">
        <title>Subsurface microbial communities from deep shales in Ohio and West Virginia, USA.</title>
        <authorList>
            <person name="Wrighton K."/>
        </authorList>
    </citation>
    <scope>NUCLEOTIDE SEQUENCE [LARGE SCALE GENOMIC DNA]</scope>
    <source>
        <strain evidence="2 3">MSL 6dP</strain>
    </source>
</reference>
<dbReference type="RefSeq" id="WP_134116346.1">
    <property type="nucleotide sequence ID" value="NZ_SOEG01000010.1"/>
</dbReference>
<dbReference type="SUPFAM" id="SSF56925">
    <property type="entry name" value="OMPA-like"/>
    <property type="match status" value="1"/>
</dbReference>
<comment type="caution">
    <text evidence="2">The sequence shown here is derived from an EMBL/GenBank/DDBJ whole genome shotgun (WGS) entry which is preliminary data.</text>
</comment>
<name>A0A4R8GZ73_9FIRM</name>
<keyword evidence="1" id="KW-0732">Signal</keyword>
<dbReference type="EMBL" id="SOEG01000010">
    <property type="protein sequence ID" value="TDX51806.1"/>
    <property type="molecule type" value="Genomic_DNA"/>
</dbReference>
<evidence type="ECO:0000313" key="2">
    <source>
        <dbReference type="EMBL" id="TDX51806.1"/>
    </source>
</evidence>
<evidence type="ECO:0000256" key="1">
    <source>
        <dbReference type="SAM" id="SignalP"/>
    </source>
</evidence>
<dbReference type="Proteomes" id="UP000295832">
    <property type="component" value="Unassembled WGS sequence"/>
</dbReference>
<dbReference type="AlphaFoldDB" id="A0A4R8GZ73"/>
<organism evidence="2 3">
    <name type="scientific">Orenia marismortui</name>
    <dbReference type="NCBI Taxonomy" id="46469"/>
    <lineage>
        <taxon>Bacteria</taxon>
        <taxon>Bacillati</taxon>
        <taxon>Bacillota</taxon>
        <taxon>Clostridia</taxon>
        <taxon>Halanaerobiales</taxon>
        <taxon>Halobacteroidaceae</taxon>
        <taxon>Orenia</taxon>
    </lineage>
</organism>
<evidence type="ECO:0008006" key="4">
    <source>
        <dbReference type="Google" id="ProtNLM"/>
    </source>
</evidence>
<feature type="chain" id="PRO_5020693554" description="Outer membrane protein with beta-barrel domain" evidence="1">
    <location>
        <begin position="23"/>
        <end position="253"/>
    </location>
</feature>
<accession>A0A4R8GZ73</accession>
<gene>
    <name evidence="2" type="ORF">C7959_11050</name>
</gene>
<dbReference type="Gene3D" id="2.40.160.60">
    <property type="entry name" value="Outer membrane protein transport protein (OMPP1/FadL/TodX)"/>
    <property type="match status" value="1"/>
</dbReference>
<protein>
    <recommendedName>
        <fullName evidence="4">Outer membrane protein with beta-barrel domain</fullName>
    </recommendedName>
</protein>
<feature type="signal peptide" evidence="1">
    <location>
        <begin position="1"/>
        <end position="22"/>
    </location>
</feature>
<proteinExistence type="predicted"/>
<sequence>MKKLIILFIFVTLLFISQNTFAKNFEVIGKLTYNTFDLVKYSKGKEISIYNDKTTEERFRDQAEKGPGYYLGLIYWFNEKWGVEGGFDLAESTYDGTCPKETVNTLAFDVDREITTQKLYGPYLGVAYSINKILRLKAGILRYYLKQDDTFKNNGQTMLSSTIAECKGKGALLGGEINYPIKENILLTADFNYRIAKVSLSKVGHFIVDESGKMVDVGELEDYDENHPLYAVGGEQESEMNGFRLGISLSYLF</sequence>
<dbReference type="InterPro" id="IPR011250">
    <property type="entry name" value="OMP/PagP_B-barrel"/>
</dbReference>